<sequence length="209" mass="24112">MENPLGLPSLVPFKHQELPAWTTQTDHYTNKQFIKRKWKIELQALFSRPFGSDEDSPTHICLTTCDNRVYWLHGQSFKRKLVAEGHNTSAGGVPFNNDFGGDRKTHLCYTVHQRSGDTYPSTCIYDVGSPVVQVPANRKANIFNSLYWQRCDGTVRNALDEYLISILPKHQKKLAVKLGDVIEPKQEKVSEFDMATFETWKDTFIRRFM</sequence>
<evidence type="ECO:0000313" key="1">
    <source>
        <dbReference type="EMBL" id="KAJ9660107.1"/>
    </source>
</evidence>
<gene>
    <name evidence="1" type="ORF">H2198_002804</name>
</gene>
<dbReference type="EMBL" id="JAPDRQ010000034">
    <property type="protein sequence ID" value="KAJ9660107.1"/>
    <property type="molecule type" value="Genomic_DNA"/>
</dbReference>
<name>A0ACC3ADW4_9EURO</name>
<reference evidence="1" key="1">
    <citation type="submission" date="2022-10" db="EMBL/GenBank/DDBJ databases">
        <title>Culturing micro-colonial fungi from biological soil crusts in the Mojave desert and describing Neophaeococcomyces mojavensis, and introducing the new genera and species Taxawa tesnikishii.</title>
        <authorList>
            <person name="Kurbessoian T."/>
            <person name="Stajich J.E."/>
        </authorList>
    </citation>
    <scope>NUCLEOTIDE SEQUENCE</scope>
    <source>
        <strain evidence="1">JES_112</strain>
    </source>
</reference>
<proteinExistence type="predicted"/>
<keyword evidence="2" id="KW-1185">Reference proteome</keyword>
<accession>A0ACC3ADW4</accession>
<evidence type="ECO:0000313" key="2">
    <source>
        <dbReference type="Proteomes" id="UP001172386"/>
    </source>
</evidence>
<comment type="caution">
    <text evidence="1">The sequence shown here is derived from an EMBL/GenBank/DDBJ whole genome shotgun (WGS) entry which is preliminary data.</text>
</comment>
<dbReference type="Proteomes" id="UP001172386">
    <property type="component" value="Unassembled WGS sequence"/>
</dbReference>
<organism evidence="1 2">
    <name type="scientific">Neophaeococcomyces mojaviensis</name>
    <dbReference type="NCBI Taxonomy" id="3383035"/>
    <lineage>
        <taxon>Eukaryota</taxon>
        <taxon>Fungi</taxon>
        <taxon>Dikarya</taxon>
        <taxon>Ascomycota</taxon>
        <taxon>Pezizomycotina</taxon>
        <taxon>Eurotiomycetes</taxon>
        <taxon>Chaetothyriomycetidae</taxon>
        <taxon>Chaetothyriales</taxon>
        <taxon>Chaetothyriales incertae sedis</taxon>
        <taxon>Neophaeococcomyces</taxon>
    </lineage>
</organism>
<protein>
    <submittedName>
        <fullName evidence="1">Uncharacterized protein</fullName>
    </submittedName>
</protein>